<feature type="region of interest" description="Disordered" evidence="3">
    <location>
        <begin position="217"/>
        <end position="239"/>
    </location>
</feature>
<gene>
    <name evidence="5" type="ORF">CYY_001421</name>
</gene>
<dbReference type="EMBL" id="AJWJ01000033">
    <property type="protein sequence ID" value="KAF2077296.1"/>
    <property type="molecule type" value="Genomic_DNA"/>
</dbReference>
<evidence type="ECO:0000259" key="4">
    <source>
        <dbReference type="PROSITE" id="PS51823"/>
    </source>
</evidence>
<keyword evidence="2" id="KW-0802">TPR repeat</keyword>
<protein>
    <recommendedName>
        <fullName evidence="4">Clu domain-containing protein</fullName>
    </recommendedName>
</protein>
<feature type="region of interest" description="Disordered" evidence="3">
    <location>
        <begin position="1378"/>
        <end position="1554"/>
    </location>
</feature>
<dbReference type="Gene3D" id="3.90.810.10">
    <property type="entry name" value="CRIB domain"/>
    <property type="match status" value="1"/>
</dbReference>
<dbReference type="PROSITE" id="PS51823">
    <property type="entry name" value="CLU"/>
    <property type="match status" value="1"/>
</dbReference>
<organism evidence="5 6">
    <name type="scientific">Polysphondylium violaceum</name>
    <dbReference type="NCBI Taxonomy" id="133409"/>
    <lineage>
        <taxon>Eukaryota</taxon>
        <taxon>Amoebozoa</taxon>
        <taxon>Evosea</taxon>
        <taxon>Eumycetozoa</taxon>
        <taxon>Dictyostelia</taxon>
        <taxon>Dictyosteliales</taxon>
        <taxon>Dictyosteliaceae</taxon>
        <taxon>Polysphondylium</taxon>
    </lineage>
</organism>
<feature type="region of interest" description="Disordered" evidence="3">
    <location>
        <begin position="253"/>
        <end position="284"/>
    </location>
</feature>
<evidence type="ECO:0000313" key="5">
    <source>
        <dbReference type="EMBL" id="KAF2077296.1"/>
    </source>
</evidence>
<reference evidence="5" key="1">
    <citation type="submission" date="2020-01" db="EMBL/GenBank/DDBJ databases">
        <title>Development of genomics and gene disruption for Polysphondylium violaceum indicates a role for the polyketide synthase stlB in stalk morphogenesis.</title>
        <authorList>
            <person name="Narita B."/>
            <person name="Kawabe Y."/>
            <person name="Kin K."/>
            <person name="Saito T."/>
            <person name="Gibbs R."/>
            <person name="Kuspa A."/>
            <person name="Muzny D."/>
            <person name="Queller D."/>
            <person name="Richards S."/>
            <person name="Strassman J."/>
            <person name="Sucgang R."/>
            <person name="Worley K."/>
            <person name="Schaap P."/>
        </authorList>
    </citation>
    <scope>NUCLEOTIDE SEQUENCE</scope>
    <source>
        <strain evidence="5">QSvi11</strain>
    </source>
</reference>
<feature type="compositionally biased region" description="Low complexity" evidence="3">
    <location>
        <begin position="1719"/>
        <end position="1738"/>
    </location>
</feature>
<dbReference type="InterPro" id="IPR019734">
    <property type="entry name" value="TPR_rpt"/>
</dbReference>
<feature type="compositionally biased region" description="Low complexity" evidence="3">
    <location>
        <begin position="217"/>
        <end position="232"/>
    </location>
</feature>
<feature type="compositionally biased region" description="Acidic residues" evidence="3">
    <location>
        <begin position="1830"/>
        <end position="1857"/>
    </location>
</feature>
<sequence length="1903" mass="212656">MADKPRKDLRYHQNSNSTATSDVSSNNVHNDRKLYTSSHESVWYFLKNESYSCISHISEFQSYQQQQETKSVCSYIFDPSSQYTSNTATDTASNSYSSFYSKSGNIRPLDSSYLETNSEYIRDSYENKNHIKDQPSTSSADSAQTTPTQTSTSTTTSADNSNNYSGNLYLIKESIWRNDTNGIVNNASAYIDGSMSYQQAPVSAGSYSSAYTLDSSVGSLSSSAGQQQQQQQRMTINRDPSYNNIMAYLQQPYVDNNNSNSNNMKTSTSSIKSSTSSTSSGSSNSPFFSNYHDNNFIRDSNGGYQQVFSNSNGNGGNESSHYLSNSASSTSSNLSTSNGSTISTNTTNTINNINNISRQGSAIDSLVSLANSISINSNNNNTATANADPTATNKQEDGNTTTNVLPWNESFQQLLDLPIKSLEDERIRNQNITFFSELLAAQASKYVKTLVREVHLNPNLKTIKPYNCGGLAGGLKYSIDNMFIKFALNPYGIYEQQNPTSYFANKAAGHELKSINSLVSCAVPNLHFPLMCILNFRGFRLSVISELPISSNTIVFGSSNAGHMIHDNQTVYKMMVKIAEMLNLKTHLVEQSKSGGGDLFKNTAANKQFSIPLAVDIEGHFGFDGRYYIVDSARLFPPESPAYGITGGFLYRLFRTEFLKRYETQLCADAFSNFNIVNPKQHNDEVEKATDFLVEQVIPNFAKHVLPVLPIAKLNIKEHLHKEGINLRYLGLVLYHVVSTSLQNKHKDELIGKFVIEMLSRILRYIIFSEMRKLNEIEDEPHLYVALTHLNLILSPYLTGNNFIYWTQFISNSLVAKYTSSLHAKPTQELCVTQLIRDSKGFYLYFSNDSNRLRYKLLKKFTQLTGIIISPSYLERLKNNRDNSSIIPPLILSDILEIQITVKHMKVSPSFKAFEQFPEAEQYYLKELEFKSNKLGNDHTQVAYTHVHLADLYSSYSLLVKAEKHLHLSLQIYQSRFGPDDISYQDIKEKLAVLCIKQKKFDEAIKLLKEILDVKKKQLSSDNIDIADTCDNIAWAYQNRGDFQLSLTYYTEALKIKMDKTGNSMSTAKTLNNLGHLFFSNNELVKSLDIFSKVKEIFIQQKGPDHSDVGTAYDNLGMVYSKSREYQLAEKSFKSAIEIRSKQFGKESRLVAITQDHLAQLYVSWDKTKYDDATKLLQSSIHIVDQFPDFYSQAFMRFSLSKVYKAKKEKQQELKLLNESIQIFDLHNIQSDLTPKIRKRIQDLSKSGLSKLISWINNPVVKMPPPVTLINHNMVESQMYGGHMEMKNDNSSFVSKSSSIPKEWQDLFSEAGISNEDMADPKYSEAIREIIEESFKTTATSNRATAKKSVVANSRRSIRARKESAQETIKTLQKDAKNLLSSSSVSSSSSSVCKEQTTANMASNGSPKLQKKQPAIRSIPRPSTAIPPSGGAPGAPAPTSSLSKFKVKSAPPPPMQAPTALAPRPTLSPIMAPITPPAPISPVMEPTPSSYDKSSADMRHKRVELQKPNQKKSATDIFGLFRSEAPKEKEASAPQPELSRANSPARAPIRNNNIVSRSQFADQLNVAPSAAYSLASPTPVPTATVTSTTSTSSSLYPSLSDPVPQPTPSLVFSPTLSTSPYSSSSSMSPYVASDSSPYTSPQLQAHVYYPPPSAPQYYQQQTLASPSPQPSAAYYAPQYYQQQQPLASPPPQPAAAYYAPPPPPPAASGYHAPPPPPAASGYYQPTPQPQIQQQQQAPARTSYFAPPSQNIPPLQAYKPTVNQLYPVVPSISSYDMTSQYLSIEQQQLEEVSRMTQDLSQLQEQAGAIQLDAIEQEQEQEEQEERKEYYDSSEDEGYDDDDDDDGIEYDEDEDDEYYQQEQQQEGIYWPQFNLNLINKEKLIETIKKRIHETKTDVKSVMKKI</sequence>
<feature type="region of interest" description="Disordered" evidence="3">
    <location>
        <begin position="1346"/>
        <end position="1366"/>
    </location>
</feature>
<keyword evidence="1" id="KW-0963">Cytoplasm</keyword>
<feature type="region of interest" description="Disordered" evidence="3">
    <location>
        <begin position="299"/>
        <end position="350"/>
    </location>
</feature>
<feature type="compositionally biased region" description="Acidic residues" evidence="3">
    <location>
        <begin position="1813"/>
        <end position="1822"/>
    </location>
</feature>
<feature type="compositionally biased region" description="Low complexity" evidence="3">
    <location>
        <begin position="377"/>
        <end position="393"/>
    </location>
</feature>
<feature type="compositionally biased region" description="Pro residues" evidence="3">
    <location>
        <begin position="1687"/>
        <end position="1718"/>
    </location>
</feature>
<dbReference type="InterPro" id="IPR033646">
    <property type="entry name" value="CLU-central"/>
</dbReference>
<feature type="region of interest" description="Disordered" evidence="3">
    <location>
        <begin position="129"/>
        <end position="163"/>
    </location>
</feature>
<keyword evidence="6" id="KW-1185">Reference proteome</keyword>
<dbReference type="InterPro" id="IPR027523">
    <property type="entry name" value="CLU_prot"/>
</dbReference>
<feature type="region of interest" description="Disordered" evidence="3">
    <location>
        <begin position="1"/>
        <end position="29"/>
    </location>
</feature>
<name>A0A8J4UW85_9MYCE</name>
<dbReference type="GO" id="GO:0003729">
    <property type="term" value="F:mRNA binding"/>
    <property type="evidence" value="ECO:0007669"/>
    <property type="project" value="TreeGrafter"/>
</dbReference>
<evidence type="ECO:0000256" key="3">
    <source>
        <dbReference type="SAM" id="MobiDB-lite"/>
    </source>
</evidence>
<feature type="compositionally biased region" description="Low complexity" evidence="3">
    <location>
        <begin position="1381"/>
        <end position="1392"/>
    </location>
</feature>
<feature type="region of interest" description="Disordered" evidence="3">
    <location>
        <begin position="1572"/>
        <end position="1755"/>
    </location>
</feature>
<evidence type="ECO:0000256" key="2">
    <source>
        <dbReference type="PROSITE-ProRule" id="PRU00339"/>
    </source>
</evidence>
<evidence type="ECO:0000313" key="6">
    <source>
        <dbReference type="Proteomes" id="UP000695562"/>
    </source>
</evidence>
<dbReference type="OrthoDB" id="1667894at2759"/>
<feature type="compositionally biased region" description="Low complexity" evidence="3">
    <location>
        <begin position="1573"/>
        <end position="1602"/>
    </location>
</feature>
<dbReference type="SUPFAM" id="SSF48452">
    <property type="entry name" value="TPR-like"/>
    <property type="match status" value="1"/>
</dbReference>
<feature type="compositionally biased region" description="Basic and acidic residues" evidence="3">
    <location>
        <begin position="1"/>
        <end position="11"/>
    </location>
</feature>
<dbReference type="InterPro" id="IPR011990">
    <property type="entry name" value="TPR-like_helical_dom_sf"/>
</dbReference>
<feature type="region of interest" description="Disordered" evidence="3">
    <location>
        <begin position="377"/>
        <end position="397"/>
    </location>
</feature>
<dbReference type="Pfam" id="PF12807">
    <property type="entry name" value="eIF3_p135"/>
    <property type="match status" value="1"/>
</dbReference>
<evidence type="ECO:0000256" key="1">
    <source>
        <dbReference type="ARBA" id="ARBA00022490"/>
    </source>
</evidence>
<dbReference type="PANTHER" id="PTHR12601:SF15">
    <property type="entry name" value="CLU DOMAIN-CONTAINING PROTEIN"/>
    <property type="match status" value="1"/>
</dbReference>
<feature type="domain" description="Clu" evidence="4">
    <location>
        <begin position="379"/>
        <end position="643"/>
    </location>
</feature>
<feature type="compositionally biased region" description="Low complexity" evidence="3">
    <location>
        <begin position="1655"/>
        <end position="1686"/>
    </location>
</feature>
<feature type="compositionally biased region" description="Low complexity" evidence="3">
    <location>
        <begin position="134"/>
        <end position="163"/>
    </location>
</feature>
<comment type="caution">
    <text evidence="5">The sequence shown here is derived from an EMBL/GenBank/DDBJ whole genome shotgun (WGS) entry which is preliminary data.</text>
</comment>
<dbReference type="Gene3D" id="1.25.40.10">
    <property type="entry name" value="Tetratricopeptide repeat domain"/>
    <property type="match status" value="2"/>
</dbReference>
<dbReference type="Pfam" id="PF13236">
    <property type="entry name" value="CLU"/>
    <property type="match status" value="1"/>
</dbReference>
<dbReference type="PROSITE" id="PS50005">
    <property type="entry name" value="TPR"/>
    <property type="match status" value="1"/>
</dbReference>
<accession>A0A8J4UW85</accession>
<dbReference type="Pfam" id="PF13424">
    <property type="entry name" value="TPR_12"/>
    <property type="match status" value="2"/>
</dbReference>
<feature type="region of interest" description="Disordered" evidence="3">
    <location>
        <begin position="1806"/>
        <end position="1863"/>
    </location>
</feature>
<feature type="compositionally biased region" description="Polar residues" evidence="3">
    <location>
        <begin position="1393"/>
        <end position="1407"/>
    </location>
</feature>
<feature type="compositionally biased region" description="Low complexity" evidence="3">
    <location>
        <begin position="309"/>
        <end position="350"/>
    </location>
</feature>
<dbReference type="InterPro" id="IPR025697">
    <property type="entry name" value="CLU_dom"/>
</dbReference>
<dbReference type="Proteomes" id="UP000695562">
    <property type="component" value="Unassembled WGS sequence"/>
</dbReference>
<dbReference type="PANTHER" id="PTHR12601">
    <property type="entry name" value="EUKARYOTIC TRANSLATION INITIATION FACTOR 3 SUBUNIT EIF-3"/>
    <property type="match status" value="1"/>
</dbReference>
<dbReference type="GO" id="GO:0005737">
    <property type="term" value="C:cytoplasm"/>
    <property type="evidence" value="ECO:0007669"/>
    <property type="project" value="TreeGrafter"/>
</dbReference>
<feature type="compositionally biased region" description="Low complexity" evidence="3">
    <location>
        <begin position="1613"/>
        <end position="1637"/>
    </location>
</feature>
<dbReference type="InterPro" id="IPR036936">
    <property type="entry name" value="CRIB_dom_sf"/>
</dbReference>
<feature type="compositionally biased region" description="Polar residues" evidence="3">
    <location>
        <begin position="12"/>
        <end position="28"/>
    </location>
</feature>
<dbReference type="GO" id="GO:0048312">
    <property type="term" value="P:intracellular distribution of mitochondria"/>
    <property type="evidence" value="ECO:0007669"/>
    <property type="project" value="TreeGrafter"/>
</dbReference>
<feature type="compositionally biased region" description="Low complexity" evidence="3">
    <location>
        <begin position="256"/>
        <end position="284"/>
    </location>
</feature>
<proteinExistence type="predicted"/>
<dbReference type="SMART" id="SM00028">
    <property type="entry name" value="TPR"/>
    <property type="match status" value="6"/>
</dbReference>
<feature type="repeat" description="TPR" evidence="2">
    <location>
        <begin position="1110"/>
        <end position="1143"/>
    </location>
</feature>